<evidence type="ECO:0000313" key="1">
    <source>
        <dbReference type="EMBL" id="MBO8445956.1"/>
    </source>
</evidence>
<dbReference type="EMBL" id="JADIMO010000125">
    <property type="protein sequence ID" value="MBO8445956.1"/>
    <property type="molecule type" value="Genomic_DNA"/>
</dbReference>
<reference evidence="1" key="1">
    <citation type="submission" date="2020-10" db="EMBL/GenBank/DDBJ databases">
        <authorList>
            <person name="Gilroy R."/>
        </authorList>
    </citation>
    <scope>NUCLEOTIDE SEQUENCE</scope>
    <source>
        <strain evidence="1">D5-748</strain>
    </source>
</reference>
<dbReference type="AlphaFoldDB" id="A0A9D9EDF5"/>
<organism evidence="1 2">
    <name type="scientific">Candidatus Cryptobacteroides merdavium</name>
    <dbReference type="NCBI Taxonomy" id="2840769"/>
    <lineage>
        <taxon>Bacteria</taxon>
        <taxon>Pseudomonadati</taxon>
        <taxon>Bacteroidota</taxon>
        <taxon>Bacteroidia</taxon>
        <taxon>Bacteroidales</taxon>
        <taxon>Candidatus Cryptobacteroides</taxon>
    </lineage>
</organism>
<dbReference type="Proteomes" id="UP000823619">
    <property type="component" value="Unassembled WGS sequence"/>
</dbReference>
<accession>A0A9D9EDF5</accession>
<name>A0A9D9EDF5_9BACT</name>
<reference evidence="1" key="2">
    <citation type="journal article" date="2021" name="PeerJ">
        <title>Extensive microbial diversity within the chicken gut microbiome revealed by metagenomics and culture.</title>
        <authorList>
            <person name="Gilroy R."/>
            <person name="Ravi A."/>
            <person name="Getino M."/>
            <person name="Pursley I."/>
            <person name="Horton D.L."/>
            <person name="Alikhan N.F."/>
            <person name="Baker D."/>
            <person name="Gharbi K."/>
            <person name="Hall N."/>
            <person name="Watson M."/>
            <person name="Adriaenssens E.M."/>
            <person name="Foster-Nyarko E."/>
            <person name="Jarju S."/>
            <person name="Secka A."/>
            <person name="Antonio M."/>
            <person name="Oren A."/>
            <person name="Chaudhuri R.R."/>
            <person name="La Ragione R."/>
            <person name="Hildebrand F."/>
            <person name="Pallen M.J."/>
        </authorList>
    </citation>
    <scope>NUCLEOTIDE SEQUENCE</scope>
    <source>
        <strain evidence="1">D5-748</strain>
    </source>
</reference>
<gene>
    <name evidence="1" type="ORF">IAC23_09765</name>
</gene>
<proteinExistence type="predicted"/>
<evidence type="ECO:0000313" key="2">
    <source>
        <dbReference type="Proteomes" id="UP000823619"/>
    </source>
</evidence>
<protein>
    <submittedName>
        <fullName evidence="1">DUF4252 domain-containing protein</fullName>
    </submittedName>
</protein>
<sequence length="168" mass="18172">MATALPVSAGRNAGVSSEAGSFGSIFDKYRKCRNVELVTLSPEIVRMLAEKDSNPILQDIDTLSVLNVKRYDEFMTSYYIDNGLPVASPGEVESAFLGCAVSNGLSLLVSVKNEDTDITVYMKRNPGDLSGYILCCCRNSGYMSFIVISGTISDRLTDAVMKGEISVE</sequence>
<comment type="caution">
    <text evidence="1">The sequence shown here is derived from an EMBL/GenBank/DDBJ whole genome shotgun (WGS) entry which is preliminary data.</text>
</comment>